<evidence type="ECO:0000256" key="2">
    <source>
        <dbReference type="ARBA" id="ARBA00022692"/>
    </source>
</evidence>
<feature type="transmembrane region" description="Helical" evidence="6">
    <location>
        <begin position="136"/>
        <end position="152"/>
    </location>
</feature>
<feature type="transmembrane region" description="Helical" evidence="6">
    <location>
        <begin position="98"/>
        <end position="115"/>
    </location>
</feature>
<organism evidence="7 8">
    <name type="scientific">Actinomadura macrotermitis</name>
    <dbReference type="NCBI Taxonomy" id="2585200"/>
    <lineage>
        <taxon>Bacteria</taxon>
        <taxon>Bacillati</taxon>
        <taxon>Actinomycetota</taxon>
        <taxon>Actinomycetes</taxon>
        <taxon>Streptosporangiales</taxon>
        <taxon>Thermomonosporaceae</taxon>
        <taxon>Actinomadura</taxon>
    </lineage>
</organism>
<keyword evidence="3 6" id="KW-1133">Transmembrane helix</keyword>
<gene>
    <name evidence="7" type="ORF">ACRB68_68200</name>
</gene>
<feature type="transmembrane region" description="Helical" evidence="6">
    <location>
        <begin position="211"/>
        <end position="232"/>
    </location>
</feature>
<name>A0A7K0C5I4_9ACTN</name>
<sequence>MVVVVQTEPYNVKAGGSMINVRRITGIHRPCPDTLTPSGSVVGEDVEEGPMRRPVEQLAQAVKPRLRGWLHAGTFPVALIAGMLLIALGPTLEARLCAVVYALTSALLFGVSAFYHRGRWSPRAAERLRRFDHANIYLIIAGTYTPFAYLILDGAARALVLAVVWGGALAGVLFRVLWTDAPRWLYTALYIGLGWVAAFFVPQFIEGTGLAVALLVAFGGVLYSLGGLVYGLRRPDPSPRWFGFHEVFHAFTVAAYVLQYIAVSFVIYRAGTA</sequence>
<feature type="binding site" evidence="5">
    <location>
        <position position="116"/>
    </location>
    <ligand>
        <name>Zn(2+)</name>
        <dbReference type="ChEBI" id="CHEBI:29105"/>
    </ligand>
</feature>
<dbReference type="Pfam" id="PF03006">
    <property type="entry name" value="HlyIII"/>
    <property type="match status" value="1"/>
</dbReference>
<feature type="binding site" evidence="5">
    <location>
        <position position="249"/>
    </location>
    <ligand>
        <name>Zn(2+)</name>
        <dbReference type="ChEBI" id="CHEBI:29105"/>
    </ligand>
</feature>
<evidence type="ECO:0000256" key="3">
    <source>
        <dbReference type="ARBA" id="ARBA00022989"/>
    </source>
</evidence>
<evidence type="ECO:0000313" key="7">
    <source>
        <dbReference type="EMBL" id="MQY08711.1"/>
    </source>
</evidence>
<comment type="subcellular location">
    <subcellularLocation>
        <location evidence="1">Membrane</location>
        <topology evidence="1">Multi-pass membrane protein</topology>
    </subcellularLocation>
</comment>
<evidence type="ECO:0000256" key="6">
    <source>
        <dbReference type="SAM" id="Phobius"/>
    </source>
</evidence>
<dbReference type="InterPro" id="IPR004254">
    <property type="entry name" value="AdipoR/HlyIII-related"/>
</dbReference>
<evidence type="ECO:0000313" key="8">
    <source>
        <dbReference type="Proteomes" id="UP000487268"/>
    </source>
</evidence>
<comment type="caution">
    <text evidence="7">The sequence shown here is derived from an EMBL/GenBank/DDBJ whole genome shotgun (WGS) entry which is preliminary data.</text>
</comment>
<keyword evidence="5" id="KW-0479">Metal-binding</keyword>
<dbReference type="GO" id="GO:0046872">
    <property type="term" value="F:metal ion binding"/>
    <property type="evidence" value="ECO:0007669"/>
    <property type="project" value="UniProtKB-KW"/>
</dbReference>
<feature type="transmembrane region" description="Helical" evidence="6">
    <location>
        <begin position="184"/>
        <end position="205"/>
    </location>
</feature>
<protein>
    <recommendedName>
        <fullName evidence="9">Hemolysin III family protein</fullName>
    </recommendedName>
</protein>
<evidence type="ECO:0000256" key="4">
    <source>
        <dbReference type="ARBA" id="ARBA00023136"/>
    </source>
</evidence>
<dbReference type="GO" id="GO:0016020">
    <property type="term" value="C:membrane"/>
    <property type="evidence" value="ECO:0007669"/>
    <property type="project" value="UniProtKB-SubCell"/>
</dbReference>
<dbReference type="EMBL" id="WEGH01000005">
    <property type="protein sequence ID" value="MQY08711.1"/>
    <property type="molecule type" value="Genomic_DNA"/>
</dbReference>
<reference evidence="7 8" key="1">
    <citation type="submission" date="2019-10" db="EMBL/GenBank/DDBJ databases">
        <title>Actinomadura rubteroloni sp. nov. and Actinomadura macrotermitis sp. nov., isolated from the gut of fungus growing-termite Macrotermes natalensis.</title>
        <authorList>
            <person name="Benndorf R."/>
            <person name="Martin K."/>
            <person name="Kuefner M."/>
            <person name="De Beer W."/>
            <person name="Kaster A.-K."/>
            <person name="Vollmers J."/>
            <person name="Poulsen M."/>
            <person name="Beemelmanns C."/>
        </authorList>
    </citation>
    <scope>NUCLEOTIDE SEQUENCE [LARGE SCALE GENOMIC DNA]</scope>
    <source>
        <strain evidence="7 8">RB68</strain>
    </source>
</reference>
<keyword evidence="4 6" id="KW-0472">Membrane</keyword>
<proteinExistence type="predicted"/>
<feature type="transmembrane region" description="Helical" evidence="6">
    <location>
        <begin position="244"/>
        <end position="268"/>
    </location>
</feature>
<keyword evidence="2 6" id="KW-0812">Transmembrane</keyword>
<dbReference type="Proteomes" id="UP000487268">
    <property type="component" value="Unassembled WGS sequence"/>
</dbReference>
<evidence type="ECO:0000256" key="5">
    <source>
        <dbReference type="PIRSR" id="PIRSR604254-1"/>
    </source>
</evidence>
<accession>A0A7K0C5I4</accession>
<dbReference type="AlphaFoldDB" id="A0A7K0C5I4"/>
<dbReference type="PANTHER" id="PTHR20855:SF3">
    <property type="entry name" value="LD03007P"/>
    <property type="match status" value="1"/>
</dbReference>
<feature type="transmembrane region" description="Helical" evidence="6">
    <location>
        <begin position="158"/>
        <end position="177"/>
    </location>
</feature>
<feature type="transmembrane region" description="Helical" evidence="6">
    <location>
        <begin position="69"/>
        <end position="92"/>
    </location>
</feature>
<keyword evidence="5" id="KW-0862">Zinc</keyword>
<evidence type="ECO:0000256" key="1">
    <source>
        <dbReference type="ARBA" id="ARBA00004141"/>
    </source>
</evidence>
<dbReference type="PANTHER" id="PTHR20855">
    <property type="entry name" value="ADIPOR/PROGESTIN RECEPTOR-RELATED"/>
    <property type="match status" value="1"/>
</dbReference>
<keyword evidence="8" id="KW-1185">Reference proteome</keyword>
<feature type="binding site" evidence="5">
    <location>
        <position position="245"/>
    </location>
    <ligand>
        <name>Zn(2+)</name>
        <dbReference type="ChEBI" id="CHEBI:29105"/>
    </ligand>
</feature>
<evidence type="ECO:0008006" key="9">
    <source>
        <dbReference type="Google" id="ProtNLM"/>
    </source>
</evidence>